<keyword evidence="4" id="KW-1185">Reference proteome</keyword>
<feature type="region of interest" description="Disordered" evidence="1">
    <location>
        <begin position="242"/>
        <end position="262"/>
    </location>
</feature>
<feature type="region of interest" description="Disordered" evidence="1">
    <location>
        <begin position="287"/>
        <end position="311"/>
    </location>
</feature>
<evidence type="ECO:0000313" key="3">
    <source>
        <dbReference type="EMBL" id="TKT94052.1"/>
    </source>
</evidence>
<sequence length="311" mass="35857">MIGKLTIGRSFAGVVRYVMEKPEARLLHAEGVRGGSVQSAIDDFNMQRKINPELSRAVGHVALSWSKNDTEKLSPEIMIQRAQEYMQKMKINETQYLIVEHKDRNHPHLHIIYNRVDNNGKTISDRLQKVRNQKVCKEMTLKHGYYLGKDKSLVNRHRLTGADKVKYELYDAITKASQKAKNWNELAALLKERDIGIVFKYKSGSQQIQGISFSKGDIKMKGSEIDRRLSFAKLDEKIRQNQNQLRNQRSQPTLGEYSAGKASPSLFMHSRPPIFSDSLLNDLLKPEQISQEQTPYELRKKKRQKRKGHSL</sequence>
<evidence type="ECO:0000313" key="4">
    <source>
        <dbReference type="Proteomes" id="UP000304900"/>
    </source>
</evidence>
<name>A0A4U6D962_9BACT</name>
<feature type="compositionally biased region" description="Low complexity" evidence="1">
    <location>
        <begin position="242"/>
        <end position="251"/>
    </location>
</feature>
<reference evidence="3 4" key="1">
    <citation type="submission" date="2019-05" db="EMBL/GenBank/DDBJ databases">
        <title>Dyadobacter AR-3-8 sp. nov., isolated from arctic soil.</title>
        <authorList>
            <person name="Chaudhary D.K."/>
        </authorList>
    </citation>
    <scope>NUCLEOTIDE SEQUENCE [LARGE SCALE GENOMIC DNA]</scope>
    <source>
        <strain evidence="3 4">AR-3-8</strain>
    </source>
</reference>
<accession>A0A4U6D962</accession>
<dbReference type="InterPro" id="IPR005094">
    <property type="entry name" value="Endonuclease_MobA/VirD2"/>
</dbReference>
<proteinExistence type="predicted"/>
<organism evidence="3 4">
    <name type="scientific">Dyadobacter frigoris</name>
    <dbReference type="NCBI Taxonomy" id="2576211"/>
    <lineage>
        <taxon>Bacteria</taxon>
        <taxon>Pseudomonadati</taxon>
        <taxon>Bacteroidota</taxon>
        <taxon>Cytophagia</taxon>
        <taxon>Cytophagales</taxon>
        <taxon>Spirosomataceae</taxon>
        <taxon>Dyadobacter</taxon>
    </lineage>
</organism>
<evidence type="ECO:0000259" key="2">
    <source>
        <dbReference type="Pfam" id="PF03432"/>
    </source>
</evidence>
<gene>
    <name evidence="3" type="ORF">FDK13_02250</name>
</gene>
<dbReference type="Proteomes" id="UP000304900">
    <property type="component" value="Unassembled WGS sequence"/>
</dbReference>
<dbReference type="OrthoDB" id="1525197at2"/>
<protein>
    <submittedName>
        <fullName evidence="3">Mobilization protein</fullName>
    </submittedName>
</protein>
<evidence type="ECO:0000256" key="1">
    <source>
        <dbReference type="SAM" id="MobiDB-lite"/>
    </source>
</evidence>
<feature type="compositionally biased region" description="Basic residues" evidence="1">
    <location>
        <begin position="299"/>
        <end position="311"/>
    </location>
</feature>
<dbReference type="AlphaFoldDB" id="A0A4U6D962"/>
<dbReference type="RefSeq" id="WP_137338341.1">
    <property type="nucleotide sequence ID" value="NZ_SZVO01000001.1"/>
</dbReference>
<dbReference type="EMBL" id="SZVO01000001">
    <property type="protein sequence ID" value="TKT94052.1"/>
    <property type="molecule type" value="Genomic_DNA"/>
</dbReference>
<dbReference type="Pfam" id="PF03432">
    <property type="entry name" value="Relaxase"/>
    <property type="match status" value="1"/>
</dbReference>
<comment type="caution">
    <text evidence="3">The sequence shown here is derived from an EMBL/GenBank/DDBJ whole genome shotgun (WGS) entry which is preliminary data.</text>
</comment>
<feature type="domain" description="MobA/VirD2-like nuclease" evidence="2">
    <location>
        <begin position="17"/>
        <end position="144"/>
    </location>
</feature>